<feature type="transmembrane region" description="Helical" evidence="1">
    <location>
        <begin position="42"/>
        <end position="61"/>
    </location>
</feature>
<dbReference type="AlphaFoldDB" id="A0ABD5YY63"/>
<reference evidence="2 3" key="1">
    <citation type="journal article" date="2019" name="Int. J. Syst. Evol. Microbiol.">
        <title>The Global Catalogue of Microorganisms (GCM) 10K type strain sequencing project: providing services to taxonomists for standard genome sequencing and annotation.</title>
        <authorList>
            <consortium name="The Broad Institute Genomics Platform"/>
            <consortium name="The Broad Institute Genome Sequencing Center for Infectious Disease"/>
            <person name="Wu L."/>
            <person name="Ma J."/>
        </authorList>
    </citation>
    <scope>NUCLEOTIDE SEQUENCE [LARGE SCALE GENOMIC DNA]</scope>
    <source>
        <strain evidence="2 3">RDMS1</strain>
    </source>
</reference>
<organism evidence="2 3">
    <name type="scientific">Halocatena marina</name>
    <dbReference type="NCBI Taxonomy" id="2934937"/>
    <lineage>
        <taxon>Archaea</taxon>
        <taxon>Methanobacteriati</taxon>
        <taxon>Methanobacteriota</taxon>
        <taxon>Stenosarchaea group</taxon>
        <taxon>Halobacteria</taxon>
        <taxon>Halobacteriales</taxon>
        <taxon>Natronomonadaceae</taxon>
        <taxon>Halocatena</taxon>
    </lineage>
</organism>
<sequence length="62" mass="6545">MRQHPVRRLELPDIVTIANVMFGFLAIVVISVETGSGGELGLAARLILLGVIADGLTACWLG</sequence>
<name>A0ABD5YY63_9EURY</name>
<keyword evidence="1" id="KW-0472">Membrane</keyword>
<accession>A0ABD5YY63</accession>
<keyword evidence="1" id="KW-1133">Transmembrane helix</keyword>
<evidence type="ECO:0000256" key="1">
    <source>
        <dbReference type="SAM" id="Phobius"/>
    </source>
</evidence>
<dbReference type="EMBL" id="JBHTAX010000001">
    <property type="protein sequence ID" value="MFC7191550.1"/>
    <property type="molecule type" value="Genomic_DNA"/>
</dbReference>
<keyword evidence="1" id="KW-0812">Transmembrane</keyword>
<feature type="transmembrane region" description="Helical" evidence="1">
    <location>
        <begin position="12"/>
        <end position="30"/>
    </location>
</feature>
<keyword evidence="3" id="KW-1185">Reference proteome</keyword>
<evidence type="ECO:0000313" key="3">
    <source>
        <dbReference type="Proteomes" id="UP001596417"/>
    </source>
</evidence>
<comment type="caution">
    <text evidence="2">The sequence shown here is derived from an EMBL/GenBank/DDBJ whole genome shotgun (WGS) entry which is preliminary data.</text>
</comment>
<evidence type="ECO:0000313" key="2">
    <source>
        <dbReference type="EMBL" id="MFC7191550.1"/>
    </source>
</evidence>
<dbReference type="RefSeq" id="WP_390206237.1">
    <property type="nucleotide sequence ID" value="NZ_JBHTAX010000001.1"/>
</dbReference>
<protein>
    <submittedName>
        <fullName evidence="2">Uncharacterized protein</fullName>
    </submittedName>
</protein>
<gene>
    <name evidence="2" type="ORF">ACFQL7_18265</name>
</gene>
<proteinExistence type="predicted"/>
<dbReference type="Proteomes" id="UP001596417">
    <property type="component" value="Unassembled WGS sequence"/>
</dbReference>